<evidence type="ECO:0000256" key="3">
    <source>
        <dbReference type="ARBA" id="ARBA00022475"/>
    </source>
</evidence>
<dbReference type="KEGG" id="vgu:HYG85_12570"/>
<evidence type="ECO:0000256" key="6">
    <source>
        <dbReference type="ARBA" id="ARBA00023136"/>
    </source>
</evidence>
<comment type="similarity">
    <text evidence="7">Belongs to the binding-protein-dependent transport system permease family.</text>
</comment>
<dbReference type="RefSeq" id="WP_212689950.1">
    <property type="nucleotide sequence ID" value="NZ_CAJXUH010000009.1"/>
</dbReference>
<feature type="transmembrane region" description="Helical" evidence="7">
    <location>
        <begin position="67"/>
        <end position="90"/>
    </location>
</feature>
<dbReference type="PROSITE" id="PS50928">
    <property type="entry name" value="ABC_TM1"/>
    <property type="match status" value="1"/>
</dbReference>
<evidence type="ECO:0000256" key="5">
    <source>
        <dbReference type="ARBA" id="ARBA00022989"/>
    </source>
</evidence>
<dbReference type="CDD" id="cd06261">
    <property type="entry name" value="TM_PBP2"/>
    <property type="match status" value="1"/>
</dbReference>
<dbReference type="Gene3D" id="1.10.3720.10">
    <property type="entry name" value="MetI-like"/>
    <property type="match status" value="1"/>
</dbReference>
<feature type="domain" description="ABC transmembrane type-1" evidence="8">
    <location>
        <begin position="67"/>
        <end position="258"/>
    </location>
</feature>
<evidence type="ECO:0000256" key="2">
    <source>
        <dbReference type="ARBA" id="ARBA00022448"/>
    </source>
</evidence>
<proteinExistence type="inferred from homology"/>
<evidence type="ECO:0000259" key="8">
    <source>
        <dbReference type="PROSITE" id="PS50928"/>
    </source>
</evidence>
<evidence type="ECO:0000256" key="4">
    <source>
        <dbReference type="ARBA" id="ARBA00022692"/>
    </source>
</evidence>
<dbReference type="InterPro" id="IPR035906">
    <property type="entry name" value="MetI-like_sf"/>
</dbReference>
<keyword evidence="2 7" id="KW-0813">Transport</keyword>
<dbReference type="EMBL" id="CP058561">
    <property type="protein sequence ID" value="QUH29690.1"/>
    <property type="molecule type" value="Genomic_DNA"/>
</dbReference>
<name>A0A8J8MBK3_9FIRM</name>
<keyword evidence="10" id="KW-1185">Reference proteome</keyword>
<keyword evidence="4 7" id="KW-0812">Transmembrane</keyword>
<accession>A0A8J8MBK3</accession>
<dbReference type="GO" id="GO:0055085">
    <property type="term" value="P:transmembrane transport"/>
    <property type="evidence" value="ECO:0007669"/>
    <property type="project" value="InterPro"/>
</dbReference>
<evidence type="ECO:0000256" key="7">
    <source>
        <dbReference type="RuleBase" id="RU363032"/>
    </source>
</evidence>
<feature type="transmembrane region" description="Helical" evidence="7">
    <location>
        <begin position="234"/>
        <end position="258"/>
    </location>
</feature>
<dbReference type="SUPFAM" id="SSF161098">
    <property type="entry name" value="MetI-like"/>
    <property type="match status" value="1"/>
</dbReference>
<evidence type="ECO:0000313" key="9">
    <source>
        <dbReference type="EMBL" id="QUH29690.1"/>
    </source>
</evidence>
<feature type="transmembrane region" description="Helical" evidence="7">
    <location>
        <begin position="135"/>
        <end position="154"/>
    </location>
</feature>
<dbReference type="Proteomes" id="UP000677305">
    <property type="component" value="Chromosome"/>
</dbReference>
<protein>
    <submittedName>
        <fullName evidence="9">Carbohydrate ABC transporter permease</fullName>
    </submittedName>
</protein>
<organism evidence="9 10">
    <name type="scientific">Vallitalea guaymasensis</name>
    <dbReference type="NCBI Taxonomy" id="1185412"/>
    <lineage>
        <taxon>Bacteria</taxon>
        <taxon>Bacillati</taxon>
        <taxon>Bacillota</taxon>
        <taxon>Clostridia</taxon>
        <taxon>Lachnospirales</taxon>
        <taxon>Vallitaleaceae</taxon>
        <taxon>Vallitalea</taxon>
    </lineage>
</organism>
<gene>
    <name evidence="9" type="ORF">HYG85_12570</name>
</gene>
<dbReference type="Pfam" id="PF00528">
    <property type="entry name" value="BPD_transp_1"/>
    <property type="match status" value="1"/>
</dbReference>
<dbReference type="InterPro" id="IPR050901">
    <property type="entry name" value="BP-dep_ABC_trans_perm"/>
</dbReference>
<sequence length="273" mass="30899">MKSNRYSIYWRIGLLIVGAISMIPLIYLISMSFRTPETAFDPVIFKWPIVLDNYKTIFAENELYKNFISSMIITVTTVVLVTLFASMAAFGLTRKEVKFKNGIYNLLLITLMVPICSLLIPLTQINSSFNMLNKYQGLILPYTALGIPFALVILKGFMDNFPTEIEEAAKVDGCSNFILFFKIVLPTLRPGIIVVVIWQFLTTWNEFLLALVVMSEKNMKTLTLVPMLYQGQYFSQPGALFAILVIISIPMIAFYILVQKYFVQGLMSGSVKG</sequence>
<keyword evidence="6 7" id="KW-0472">Membrane</keyword>
<feature type="transmembrane region" description="Helical" evidence="7">
    <location>
        <begin position="102"/>
        <end position="123"/>
    </location>
</feature>
<keyword evidence="3" id="KW-1003">Cell membrane</keyword>
<evidence type="ECO:0000313" key="10">
    <source>
        <dbReference type="Proteomes" id="UP000677305"/>
    </source>
</evidence>
<feature type="transmembrane region" description="Helical" evidence="7">
    <location>
        <begin position="12"/>
        <end position="33"/>
    </location>
</feature>
<dbReference type="PANTHER" id="PTHR32243">
    <property type="entry name" value="MALTOSE TRANSPORT SYSTEM PERMEASE-RELATED"/>
    <property type="match status" value="1"/>
</dbReference>
<evidence type="ECO:0000256" key="1">
    <source>
        <dbReference type="ARBA" id="ARBA00004651"/>
    </source>
</evidence>
<dbReference type="PANTHER" id="PTHR32243:SF24">
    <property type="entry name" value="DIACETYLCHITOBIOSE UPTAKE SYSTEM PERMEASE PROTEIN NGCG"/>
    <property type="match status" value="1"/>
</dbReference>
<dbReference type="GO" id="GO:0005886">
    <property type="term" value="C:plasma membrane"/>
    <property type="evidence" value="ECO:0007669"/>
    <property type="project" value="UniProtKB-SubCell"/>
</dbReference>
<comment type="subcellular location">
    <subcellularLocation>
        <location evidence="1 7">Cell membrane</location>
        <topology evidence="1 7">Multi-pass membrane protein</topology>
    </subcellularLocation>
</comment>
<dbReference type="InterPro" id="IPR000515">
    <property type="entry name" value="MetI-like"/>
</dbReference>
<dbReference type="AlphaFoldDB" id="A0A8J8MBK3"/>
<reference evidence="9 10" key="1">
    <citation type="submission" date="2020-07" db="EMBL/GenBank/DDBJ databases">
        <title>Vallitalea guaymasensis genome.</title>
        <authorList>
            <person name="Postec A."/>
        </authorList>
    </citation>
    <scope>NUCLEOTIDE SEQUENCE [LARGE SCALE GENOMIC DNA]</scope>
    <source>
        <strain evidence="9 10">Ra1766G1</strain>
    </source>
</reference>
<keyword evidence="5 7" id="KW-1133">Transmembrane helix</keyword>